<comment type="caution">
    <text evidence="1">The sequence shown here is derived from an EMBL/GenBank/DDBJ whole genome shotgun (WGS) entry which is preliminary data.</text>
</comment>
<proteinExistence type="predicted"/>
<dbReference type="EMBL" id="JAPDRP010000005">
    <property type="protein sequence ID" value="KAJ9647284.1"/>
    <property type="molecule type" value="Genomic_DNA"/>
</dbReference>
<dbReference type="Proteomes" id="UP001172680">
    <property type="component" value="Unassembled WGS sequence"/>
</dbReference>
<evidence type="ECO:0000313" key="1">
    <source>
        <dbReference type="EMBL" id="KAJ9647284.1"/>
    </source>
</evidence>
<accession>A0ACC2ZIA8</accession>
<evidence type="ECO:0000313" key="2">
    <source>
        <dbReference type="Proteomes" id="UP001172680"/>
    </source>
</evidence>
<name>A0ACC2ZIA8_9PEZI</name>
<reference evidence="1" key="1">
    <citation type="submission" date="2022-10" db="EMBL/GenBank/DDBJ databases">
        <title>Culturing micro-colonial fungi from biological soil crusts in the Mojave desert and describing Neophaeococcomyces mojavensis, and introducing the new genera and species Taxawa tesnikishii.</title>
        <authorList>
            <person name="Kurbessoian T."/>
            <person name="Stajich J.E."/>
        </authorList>
    </citation>
    <scope>NUCLEOTIDE SEQUENCE</scope>
    <source>
        <strain evidence="1">JES_115</strain>
    </source>
</reference>
<protein>
    <submittedName>
        <fullName evidence="1">Uncharacterized protein</fullName>
    </submittedName>
</protein>
<gene>
    <name evidence="1" type="ORF">H2199_002271</name>
</gene>
<sequence length="745" mass="82788">MEFISNIKTAITNAANSASAAASSQAANTRWAARDAFTYAALPLRSARSVRLLELHPGAGDIVCSLHTVDLDTAPPYDALSYTWGDPRPPLLQSVAPQRYSQRFPISCNGCLLEVTTNLYHALQRLLAIDRTRSRWENIYLQRLIWVDAICTNQEDDAEKSTQVTMMEDIYKRASLVVCWLGQEDRYTEPALRLANYLAQIPDEDYGEYSGLGLNHSGIPSKDWEALVALLRRPYWRRAWIMQEIVLAQKLLLLCGSFEISWSMLVRCSEFIAQTQTWRHLFAMSSQFSSVQDHINRPELRPVGVSLQALARMKTDLPKGKIPSIAILMIGRGTDTTNKRDNVYALLGLTKESINTRQPSTDGSSLLGRLTSSQLPVPDYEKPVERVYSDFATCMLECTQNLLLLSLVEDRSDRRSAGLATSLPSWVPDLSIPLLPFPLLMEANAAHWDPAGPGSTGQGIPLEGKYLLVNGAYFDTIAGVADPFEELEWSHNWLSVLNLVRPLISLPYPASGGCYAEALWRGIIADSDKRRIDGGQRQTPADPILGQAFSEWLVSKLIPLRFAALDRFGAQSYISMNWKFVQEIWNQFCDDPSALRTDRKATKTRKEEFAGLSRAIFAALTDLSQADPSGIFLPPDKVLGLLIAPDNREKEEAHMRIETFTATTKGITGSRRLFLTRAGYLGITAEAAQLNDQIWILPGTSVPFTLRPGQSSGRFQVVGEAYVHGIMRGEAAAAGGLQFQDIELE</sequence>
<keyword evidence="2" id="KW-1185">Reference proteome</keyword>
<organism evidence="1 2">
    <name type="scientific">Coniosporium tulheliwenetii</name>
    <dbReference type="NCBI Taxonomy" id="3383036"/>
    <lineage>
        <taxon>Eukaryota</taxon>
        <taxon>Fungi</taxon>
        <taxon>Dikarya</taxon>
        <taxon>Ascomycota</taxon>
        <taxon>Pezizomycotina</taxon>
        <taxon>Dothideomycetes</taxon>
        <taxon>Dothideomycetes incertae sedis</taxon>
        <taxon>Coniosporium</taxon>
    </lineage>
</organism>